<dbReference type="EMBL" id="CP002403">
    <property type="protein sequence ID" value="ADU21552.1"/>
    <property type="molecule type" value="Genomic_DNA"/>
</dbReference>
<dbReference type="InterPro" id="IPR015421">
    <property type="entry name" value="PyrdxlP-dep_Trfase_major"/>
</dbReference>
<feature type="domain" description="Aminotransferase class V" evidence="1">
    <location>
        <begin position="9"/>
        <end position="369"/>
    </location>
</feature>
<organism evidence="2 3">
    <name type="scientific">Ruminococcus albus (strain ATCC 27210 / DSM 20455 / JCM 14654 / NCDO 2250 / 7)</name>
    <dbReference type="NCBI Taxonomy" id="697329"/>
    <lineage>
        <taxon>Bacteria</taxon>
        <taxon>Bacillati</taxon>
        <taxon>Bacillota</taxon>
        <taxon>Clostridia</taxon>
        <taxon>Eubacteriales</taxon>
        <taxon>Oscillospiraceae</taxon>
        <taxon>Ruminococcus</taxon>
    </lineage>
</organism>
<dbReference type="PANTHER" id="PTHR43586">
    <property type="entry name" value="CYSTEINE DESULFURASE"/>
    <property type="match status" value="1"/>
</dbReference>
<dbReference type="HOGENOM" id="CLU_003433_2_4_9"/>
<reference evidence="2 3" key="1">
    <citation type="journal article" date="2011" name="J. Bacteriol.">
        <title>Complete genome of the cellulolytic ruminal bacterium Ruminococcus albus 7.</title>
        <authorList>
            <person name="Suen G."/>
            <person name="Stevenson D.M."/>
            <person name="Bruce D.C."/>
            <person name="Chertkov O."/>
            <person name="Copeland A."/>
            <person name="Cheng J.F."/>
            <person name="Detter C."/>
            <person name="Detter J.C."/>
            <person name="Goodwin L.A."/>
            <person name="Han C.S."/>
            <person name="Hauser L.J."/>
            <person name="Ivanova N.N."/>
            <person name="Kyrpides N.C."/>
            <person name="Land M.L."/>
            <person name="Lapidus A."/>
            <person name="Lucas S."/>
            <person name="Ovchinnikova G."/>
            <person name="Pitluck S."/>
            <person name="Tapia R."/>
            <person name="Woyke T."/>
            <person name="Boyum J."/>
            <person name="Mead D."/>
            <person name="Weimer P.J."/>
        </authorList>
    </citation>
    <scope>NUCLEOTIDE SEQUENCE [LARGE SCALE GENOMIC DNA]</scope>
    <source>
        <strain evidence="3">ATCC 27210 / DSM 20455 / JCM 14654 / NCDO 2250 / 7</strain>
    </source>
</reference>
<evidence type="ECO:0000313" key="3">
    <source>
        <dbReference type="Proteomes" id="UP000006919"/>
    </source>
</evidence>
<accession>E6UC01</accession>
<dbReference type="Gene3D" id="3.90.1150.10">
    <property type="entry name" value="Aspartate Aminotransferase, domain 1"/>
    <property type="match status" value="1"/>
</dbReference>
<gene>
    <name evidence="2" type="ordered locus">Rumal_1026</name>
</gene>
<dbReference type="eggNOG" id="COG0520">
    <property type="taxonomic scope" value="Bacteria"/>
</dbReference>
<dbReference type="Proteomes" id="UP000006919">
    <property type="component" value="Chromosome"/>
</dbReference>
<dbReference type="InterPro" id="IPR015422">
    <property type="entry name" value="PyrdxlP-dep_Trfase_small"/>
</dbReference>
<dbReference type="InterPro" id="IPR000192">
    <property type="entry name" value="Aminotrans_V_dom"/>
</dbReference>
<sequence length="379" mass="40311">MELKNMVNFDNCAGTYPKPDSVRKAVSDAVRVLGGNPGRGGHRLSLEAAERIYGVRKSAAEFFGAETENTAFTPNCTYALNMAIKGIMQFGGHIIISGWEHNSVSRPVYALTKRCGVKCSVAEIFADTGKTVESIEKLIRSDTLCVCCMAASNVTGRIMPYKEIAELCKRRNIAFICDCAQAAGVLPLKVGDGISFICTSGQKGLYGPTGTGLLISSGELPLSTIIEGGTGATSGELEQTPFMPEKLESGTLNTAGVTGLGAGLGFVKAKGIDNILRHEMELCKRFEQGLLKLGAEVYDSDILRVPIVAFNIKGKTSEETAAELSKAGFALRGGMHCAALAHESLGTGKRGVVRFSPSVFNTHVQVSELLGFIENRLCV</sequence>
<dbReference type="AlphaFoldDB" id="E6UC01"/>
<dbReference type="KEGG" id="ral:Rumal_1026"/>
<dbReference type="RefSeq" id="WP_013497730.1">
    <property type="nucleotide sequence ID" value="NC_014833.1"/>
</dbReference>
<evidence type="ECO:0000313" key="2">
    <source>
        <dbReference type="EMBL" id="ADU21552.1"/>
    </source>
</evidence>
<evidence type="ECO:0000259" key="1">
    <source>
        <dbReference type="Pfam" id="PF00266"/>
    </source>
</evidence>
<keyword evidence="2" id="KW-0808">Transferase</keyword>
<dbReference type="GO" id="GO:0031071">
    <property type="term" value="F:cysteine desulfurase activity"/>
    <property type="evidence" value="ECO:0007669"/>
    <property type="project" value="UniProtKB-EC"/>
</dbReference>
<dbReference type="STRING" id="697329.Rumal_1026"/>
<proteinExistence type="predicted"/>
<dbReference type="InterPro" id="IPR015424">
    <property type="entry name" value="PyrdxlP-dep_Trfase"/>
</dbReference>
<dbReference type="PANTHER" id="PTHR43586:SF4">
    <property type="entry name" value="ISOPENICILLIN N EPIMERASE"/>
    <property type="match status" value="1"/>
</dbReference>
<dbReference type="SUPFAM" id="SSF53383">
    <property type="entry name" value="PLP-dependent transferases"/>
    <property type="match status" value="1"/>
</dbReference>
<dbReference type="Pfam" id="PF00266">
    <property type="entry name" value="Aminotran_5"/>
    <property type="match status" value="1"/>
</dbReference>
<dbReference type="EC" id="2.8.1.7" evidence="2"/>
<protein>
    <submittedName>
        <fullName evidence="2">Cysteine desulfurase</fullName>
        <ecNumber evidence="2">2.8.1.7</ecNumber>
    </submittedName>
</protein>
<dbReference type="Gene3D" id="3.40.640.10">
    <property type="entry name" value="Type I PLP-dependent aspartate aminotransferase-like (Major domain)"/>
    <property type="match status" value="1"/>
</dbReference>
<name>E6UC01_RUMA7</name>